<feature type="region of interest" description="Disordered" evidence="2">
    <location>
        <begin position="476"/>
        <end position="498"/>
    </location>
</feature>
<feature type="compositionally biased region" description="Basic and acidic residues" evidence="2">
    <location>
        <begin position="866"/>
        <end position="888"/>
    </location>
</feature>
<feature type="region of interest" description="Disordered" evidence="2">
    <location>
        <begin position="1244"/>
        <end position="1380"/>
    </location>
</feature>
<comment type="caution">
    <text evidence="4">The sequence shown here is derived from an EMBL/GenBank/DDBJ whole genome shotgun (WGS) entry which is preliminary data.</text>
</comment>
<feature type="compositionally biased region" description="Basic and acidic residues" evidence="2">
    <location>
        <begin position="752"/>
        <end position="761"/>
    </location>
</feature>
<feature type="coiled-coil region" evidence="1">
    <location>
        <begin position="990"/>
        <end position="1045"/>
    </location>
</feature>
<dbReference type="InterPro" id="IPR001878">
    <property type="entry name" value="Znf_CCHC"/>
</dbReference>
<organism evidence="4 5">
    <name type="scientific">Symbiodinium natans</name>
    <dbReference type="NCBI Taxonomy" id="878477"/>
    <lineage>
        <taxon>Eukaryota</taxon>
        <taxon>Sar</taxon>
        <taxon>Alveolata</taxon>
        <taxon>Dinophyceae</taxon>
        <taxon>Suessiales</taxon>
        <taxon>Symbiodiniaceae</taxon>
        <taxon>Symbiodinium</taxon>
    </lineage>
</organism>
<evidence type="ECO:0000313" key="5">
    <source>
        <dbReference type="Proteomes" id="UP000604046"/>
    </source>
</evidence>
<feature type="compositionally biased region" description="Basic and acidic residues" evidence="2">
    <location>
        <begin position="777"/>
        <end position="789"/>
    </location>
</feature>
<feature type="domain" description="CCHC-type" evidence="3">
    <location>
        <begin position="1154"/>
        <end position="1170"/>
    </location>
</feature>
<feature type="region of interest" description="Disordered" evidence="2">
    <location>
        <begin position="1"/>
        <end position="20"/>
    </location>
</feature>
<dbReference type="GO" id="GO:0003676">
    <property type="term" value="F:nucleic acid binding"/>
    <property type="evidence" value="ECO:0007669"/>
    <property type="project" value="InterPro"/>
</dbReference>
<feature type="region of interest" description="Disordered" evidence="2">
    <location>
        <begin position="646"/>
        <end position="678"/>
    </location>
</feature>
<feature type="region of interest" description="Disordered" evidence="2">
    <location>
        <begin position="832"/>
        <end position="900"/>
    </location>
</feature>
<feature type="domain" description="CCHC-type" evidence="3">
    <location>
        <begin position="223"/>
        <end position="239"/>
    </location>
</feature>
<feature type="compositionally biased region" description="Basic and acidic residues" evidence="2">
    <location>
        <begin position="832"/>
        <end position="856"/>
    </location>
</feature>
<name>A0A812J1G0_9DINO</name>
<protein>
    <recommendedName>
        <fullName evidence="3">CCHC-type domain-containing protein</fullName>
    </recommendedName>
</protein>
<feature type="compositionally biased region" description="Basic residues" evidence="2">
    <location>
        <begin position="1340"/>
        <end position="1365"/>
    </location>
</feature>
<feature type="compositionally biased region" description="Basic and acidic residues" evidence="2">
    <location>
        <begin position="1130"/>
        <end position="1148"/>
    </location>
</feature>
<evidence type="ECO:0000256" key="1">
    <source>
        <dbReference type="SAM" id="Coils"/>
    </source>
</evidence>
<feature type="region of interest" description="Disordered" evidence="2">
    <location>
        <begin position="148"/>
        <end position="207"/>
    </location>
</feature>
<dbReference type="SMART" id="SM00343">
    <property type="entry name" value="ZnF_C2HC"/>
    <property type="match status" value="2"/>
</dbReference>
<gene>
    <name evidence="4" type="ORF">SNAT2548_LOCUS5496</name>
</gene>
<feature type="compositionally biased region" description="Basic and acidic residues" evidence="2">
    <location>
        <begin position="1294"/>
        <end position="1328"/>
    </location>
</feature>
<evidence type="ECO:0000256" key="2">
    <source>
        <dbReference type="SAM" id="MobiDB-lite"/>
    </source>
</evidence>
<feature type="compositionally biased region" description="Polar residues" evidence="2">
    <location>
        <begin position="484"/>
        <end position="495"/>
    </location>
</feature>
<dbReference type="GO" id="GO:0008270">
    <property type="term" value="F:zinc ion binding"/>
    <property type="evidence" value="ECO:0007669"/>
    <property type="project" value="InterPro"/>
</dbReference>
<dbReference type="Proteomes" id="UP000604046">
    <property type="component" value="Unassembled WGS sequence"/>
</dbReference>
<feature type="region of interest" description="Disordered" evidence="2">
    <location>
        <begin position="1118"/>
        <end position="1148"/>
    </location>
</feature>
<evidence type="ECO:0000313" key="4">
    <source>
        <dbReference type="EMBL" id="CAE7196640.1"/>
    </source>
</evidence>
<evidence type="ECO:0000259" key="3">
    <source>
        <dbReference type="SMART" id="SM00343"/>
    </source>
</evidence>
<reference evidence="4" key="1">
    <citation type="submission" date="2021-02" db="EMBL/GenBank/DDBJ databases">
        <authorList>
            <person name="Dougan E. K."/>
            <person name="Rhodes N."/>
            <person name="Thang M."/>
            <person name="Chan C."/>
        </authorList>
    </citation>
    <scope>NUCLEOTIDE SEQUENCE</scope>
</reference>
<keyword evidence="1" id="KW-0175">Coiled coil</keyword>
<keyword evidence="5" id="KW-1185">Reference proteome</keyword>
<dbReference type="EMBL" id="CAJNDS010000350">
    <property type="protein sequence ID" value="CAE7196640.1"/>
    <property type="molecule type" value="Genomic_DNA"/>
</dbReference>
<feature type="compositionally biased region" description="Basic and acidic residues" evidence="2">
    <location>
        <begin position="185"/>
        <end position="207"/>
    </location>
</feature>
<feature type="region of interest" description="Disordered" evidence="2">
    <location>
        <begin position="748"/>
        <end position="815"/>
    </location>
</feature>
<feature type="compositionally biased region" description="Basic residues" evidence="2">
    <location>
        <begin position="164"/>
        <end position="173"/>
    </location>
</feature>
<proteinExistence type="predicted"/>
<sequence length="1380" mass="158552">MVAKASSPWRPGQLAANHCTGGDSAQTDFYKLGSNNRSKEGLWRTALESAALEEENKEELLSEGINEELLQNEKIKELFMKFREAMEKPTSTLPTGFGSQVKSWEEMVSDEVQDMKVMALLVETDPAYARLFKPKQKISLLEMMKKKKEGESEVETMKEESKGKKVVKTKAMPKKPPAFLQAKHKASEEPVAKRQKMTQEEEKRETNPKWLIRKDEGSRRPQGCFFCGNDDHKAMYCPKMGDEATALGAKIPSMDERKEKKAGLFCKYCFLLHPGNPKPDLAGWGARTHQKCWYRGDGAREEAKFWGKKEKAGKKENEEEIEKMVQDIYGSGAVGNGQQLKKQIQGEKVSPAEGLAASQRAGKKKERLINYAFLKPKKTGVKVLPKLQETPQEVWEEKVKMTGAKITNGQVAYGLPMVRIEEVDEEDDEEIVDLIEMFREWGNKPYVRMVKTNEVQVFDEELNELDEYQMWYEEDRPEVRQESIENPSPSPSVQEASKDRVRTVRFSRNSTVTDLRIYRAAMENGQDDVPISVRKLTLTKELKDDIENGKYEEGWFYLTDGRPVRIDWDVNTTYSLGKDEGKPFKYRTTLRTRYEEEQIVWEELEFYECAEEWREKSTMVIVPEIEKLVITIMERFPRSVEDYGEYSSPYKRKEAEETRDVEMEPQEQEDLWKGRSEAELQREIDKGVEELAQAPGPEQQLQEENDESERKKVEEQLPKLGEAMDERMKIGGIELTVKAAEEATAIEWNRSGADRRKRDEASLTSGEAEEEEPEGQESMKEPDKLKNDLRSNGQVRRLNGNGRTGNGRKVSEEKLTKITQAVTMAVLVALGEAKKFSEEEEIGKNEGATDRRERLLQENVLVEEENAPKEPEKKEESEGQKEAEKPNEGEGQEDDAYLHLSEEGLWTVTKQSASIEEENRMVLEGENALNMDFARSERLKQIFSEFQTRMKQPAKQLPNDFGNDVKKWEVEAMDLLTDLRDSEDIVNSDLDEVERRFLSARKKYEKKKDEIAESLKVAEGLKKEMEGAEKEFQEAKEEVKDFQTSKDVVKGVVVMMQTAGEVMRMLIHERPEFARLYAKKRERVSLYDLIKRKRESDSEIEPMGKASEKKTMVMEPKTKAMPKRIPSPLRKNEEEQKKQKTSETPRWDPRKQNSCFFCGETTHKAMNCEAMAQQALNLGGIVPSREDRVAAGSSLFCKCCYLTSKEDPRSKMCGWGNHTHQRCRNWKAGDREEQRLAKAKEMELEKNVPKAPNPKWRVEPTTTKRKAEDAEPKAKAKAKGGGAYVEEVEDDEESEKKQDDTIDLMKEHPKGFPKEELEEAKKQDEVKKAMQAKAKASKEGKKRGSKDAKKKSEKNKKEKKEKKSKKKDEAKEANINAEDL</sequence>
<accession>A0A812J1G0</accession>
<feature type="region of interest" description="Disordered" evidence="2">
    <location>
        <begin position="692"/>
        <end position="725"/>
    </location>
</feature>
<feature type="compositionally biased region" description="Basic and acidic residues" evidence="2">
    <location>
        <begin position="708"/>
        <end position="725"/>
    </location>
</feature>
<feature type="compositionally biased region" description="Basic and acidic residues" evidence="2">
    <location>
        <begin position="148"/>
        <end position="163"/>
    </location>
</feature>
<feature type="compositionally biased region" description="Basic and acidic residues" evidence="2">
    <location>
        <begin position="1265"/>
        <end position="1274"/>
    </location>
</feature>
<feature type="compositionally biased region" description="Basic and acidic residues" evidence="2">
    <location>
        <begin position="651"/>
        <end position="662"/>
    </location>
</feature>